<dbReference type="NCBIfam" id="NF002140">
    <property type="entry name" value="PRK00977.1-4"/>
    <property type="match status" value="1"/>
</dbReference>
<dbReference type="PANTHER" id="PTHR34137:SF1">
    <property type="entry name" value="EXODEOXYRIBONUCLEASE 7 SMALL SUBUNIT"/>
    <property type="match status" value="1"/>
</dbReference>
<evidence type="ECO:0000256" key="3">
    <source>
        <dbReference type="ARBA" id="ARBA00022722"/>
    </source>
</evidence>
<keyword evidence="9" id="KW-1185">Reference proteome</keyword>
<dbReference type="Gene3D" id="1.10.287.1040">
    <property type="entry name" value="Exonuclease VII, small subunit"/>
    <property type="match status" value="1"/>
</dbReference>
<dbReference type="AlphaFoldDB" id="A0A1V4AZP3"/>
<evidence type="ECO:0000313" key="9">
    <source>
        <dbReference type="Proteomes" id="UP000254329"/>
    </source>
</evidence>
<keyword evidence="4 6" id="KW-0378">Hydrolase</keyword>
<evidence type="ECO:0000256" key="2">
    <source>
        <dbReference type="ARBA" id="ARBA00022490"/>
    </source>
</evidence>
<dbReference type="GO" id="GO:0006308">
    <property type="term" value="P:DNA catabolic process"/>
    <property type="evidence" value="ECO:0007669"/>
    <property type="project" value="UniProtKB-UniRule"/>
</dbReference>
<dbReference type="PANTHER" id="PTHR34137">
    <property type="entry name" value="EXODEOXYRIBONUCLEASE 7 SMALL SUBUNIT"/>
    <property type="match status" value="1"/>
</dbReference>
<protein>
    <recommendedName>
        <fullName evidence="6">Exodeoxyribonuclease 7 small subunit</fullName>
        <ecNumber evidence="6">3.1.11.6</ecNumber>
    </recommendedName>
    <alternativeName>
        <fullName evidence="6">Exodeoxyribonuclease VII small subunit</fullName>
        <shortName evidence="6">Exonuclease VII small subunit</shortName>
    </alternativeName>
</protein>
<gene>
    <name evidence="6 8" type="primary">xseB</name>
    <name evidence="8" type="ORF">NCTC1659_01950</name>
</gene>
<dbReference type="Proteomes" id="UP000254329">
    <property type="component" value="Unassembled WGS sequence"/>
</dbReference>
<dbReference type="GO" id="GO:0009318">
    <property type="term" value="C:exodeoxyribonuclease VII complex"/>
    <property type="evidence" value="ECO:0007669"/>
    <property type="project" value="UniProtKB-UniRule"/>
</dbReference>
<dbReference type="HAMAP" id="MF_00337">
    <property type="entry name" value="Exonuc_7_S"/>
    <property type="match status" value="1"/>
</dbReference>
<dbReference type="RefSeq" id="WP_078219001.1">
    <property type="nucleotide sequence ID" value="NZ_MUXZ01000028.1"/>
</dbReference>
<dbReference type="PIRSF" id="PIRSF006488">
    <property type="entry name" value="Exonuc_VII_S"/>
    <property type="match status" value="1"/>
</dbReference>
<comment type="subcellular location">
    <subcellularLocation>
        <location evidence="6">Cytoplasm</location>
    </subcellularLocation>
</comment>
<accession>A0A1V4AZP3</accession>
<evidence type="ECO:0000256" key="4">
    <source>
        <dbReference type="ARBA" id="ARBA00022801"/>
    </source>
</evidence>
<evidence type="ECO:0000256" key="1">
    <source>
        <dbReference type="ARBA" id="ARBA00009998"/>
    </source>
</evidence>
<dbReference type="GO" id="GO:0005829">
    <property type="term" value="C:cytosol"/>
    <property type="evidence" value="ECO:0007669"/>
    <property type="project" value="TreeGrafter"/>
</dbReference>
<reference evidence="8 9" key="1">
    <citation type="submission" date="2018-06" db="EMBL/GenBank/DDBJ databases">
        <authorList>
            <consortium name="Pathogen Informatics"/>
            <person name="Doyle S."/>
        </authorList>
    </citation>
    <scope>NUCLEOTIDE SEQUENCE [LARGE SCALE GENOMIC DNA]</scope>
    <source>
        <strain evidence="8 9">NCTC1659</strain>
    </source>
</reference>
<feature type="coiled-coil region" evidence="7">
    <location>
        <begin position="50"/>
        <end position="77"/>
    </location>
</feature>
<name>A0A1V4AZP3_9PAST</name>
<comment type="catalytic activity">
    <reaction evidence="6">
        <text>Exonucleolytic cleavage in either 5'- to 3'- or 3'- to 5'-direction to yield nucleoside 5'-phosphates.</text>
        <dbReference type="EC" id="3.1.11.6"/>
    </reaction>
</comment>
<evidence type="ECO:0000256" key="7">
    <source>
        <dbReference type="SAM" id="Coils"/>
    </source>
</evidence>
<dbReference type="Pfam" id="PF02609">
    <property type="entry name" value="Exonuc_VII_S"/>
    <property type="match status" value="1"/>
</dbReference>
<dbReference type="InterPro" id="IPR003761">
    <property type="entry name" value="Exonuc_VII_S"/>
</dbReference>
<keyword evidence="7" id="KW-0175">Coiled coil</keyword>
<comment type="function">
    <text evidence="6">Bidirectionally degrades single-stranded DNA into large acid-insoluble oligonucleotides, which are then degraded further into small acid-soluble oligonucleotides.</text>
</comment>
<evidence type="ECO:0000256" key="6">
    <source>
        <dbReference type="HAMAP-Rule" id="MF_00337"/>
    </source>
</evidence>
<dbReference type="EMBL" id="UGHF01000001">
    <property type="protein sequence ID" value="STO60655.1"/>
    <property type="molecule type" value="Genomic_DNA"/>
</dbReference>
<dbReference type="STRING" id="733.B0186_08890"/>
<keyword evidence="5 6" id="KW-0269">Exonuclease</keyword>
<comment type="similarity">
    <text evidence="1 6">Belongs to the XseB family.</text>
</comment>
<dbReference type="GO" id="GO:0008855">
    <property type="term" value="F:exodeoxyribonuclease VII activity"/>
    <property type="evidence" value="ECO:0007669"/>
    <property type="project" value="UniProtKB-UniRule"/>
</dbReference>
<sequence length="83" mass="9339">MARKPSKNATDELDFETTLAQLESIVHGLENGDLALEDALKEFERGIQLAQAGQQRLQQAEQRIQILLQKSESAELSDYQPNE</sequence>
<proteinExistence type="inferred from homology"/>
<keyword evidence="2 6" id="KW-0963">Cytoplasm</keyword>
<dbReference type="InterPro" id="IPR037004">
    <property type="entry name" value="Exonuc_VII_ssu_sf"/>
</dbReference>
<evidence type="ECO:0000313" key="8">
    <source>
        <dbReference type="EMBL" id="STO60655.1"/>
    </source>
</evidence>
<evidence type="ECO:0000256" key="5">
    <source>
        <dbReference type="ARBA" id="ARBA00022839"/>
    </source>
</evidence>
<keyword evidence="3 6" id="KW-0540">Nuclease</keyword>
<dbReference type="NCBIfam" id="TIGR01280">
    <property type="entry name" value="xseB"/>
    <property type="match status" value="1"/>
</dbReference>
<organism evidence="8 9">
    <name type="scientific">Canicola haemoglobinophilus</name>
    <dbReference type="NCBI Taxonomy" id="733"/>
    <lineage>
        <taxon>Bacteria</taxon>
        <taxon>Pseudomonadati</taxon>
        <taxon>Pseudomonadota</taxon>
        <taxon>Gammaproteobacteria</taxon>
        <taxon>Pasteurellales</taxon>
        <taxon>Pasteurellaceae</taxon>
        <taxon>Canicola</taxon>
    </lineage>
</organism>
<comment type="subunit">
    <text evidence="6">Heterooligomer composed of large and small subunits.</text>
</comment>
<dbReference type="NCBIfam" id="NF002137">
    <property type="entry name" value="PRK00977.1-1"/>
    <property type="match status" value="1"/>
</dbReference>
<dbReference type="EC" id="3.1.11.6" evidence="6"/>
<dbReference type="SUPFAM" id="SSF116842">
    <property type="entry name" value="XseB-like"/>
    <property type="match status" value="1"/>
</dbReference>